<gene>
    <name evidence="1" type="ORF">M23134_03896</name>
</gene>
<keyword evidence="2" id="KW-1185">Reference proteome</keyword>
<evidence type="ECO:0000313" key="1">
    <source>
        <dbReference type="EMBL" id="EAY28344.1"/>
    </source>
</evidence>
<dbReference type="RefSeq" id="WP_002698036.1">
    <property type="nucleotide sequence ID" value="NZ_AAWS01000016.1"/>
</dbReference>
<accession>A1ZMG4</accession>
<evidence type="ECO:0000313" key="2">
    <source>
        <dbReference type="Proteomes" id="UP000004095"/>
    </source>
</evidence>
<sequence>MIIKRITQGQYGVAEWFYDFFEAGMGVIKNFNPASDNEKSKRLSILDIILNTLHELHLFTLTDIEISYFNQPTKHDTTEENIKVITPEIIDIKKLLLQHSNINHLLPIKDLYLIGSSEVFQESEHKTSKGIFTIQFSYEGIRIITDADIWLPYNLLAKPQPEIYQLNAPRLKNALEKIEQLTGIEPVYDNTKYARVNKYELENRMDDEDQPEEVIERQYLRDV</sequence>
<reference evidence="1 2" key="1">
    <citation type="submission" date="2007-01" db="EMBL/GenBank/DDBJ databases">
        <authorList>
            <person name="Haygood M."/>
            <person name="Podell S."/>
            <person name="Anderson C."/>
            <person name="Hopkinson B."/>
            <person name="Roe K."/>
            <person name="Barbeau K."/>
            <person name="Gaasterland T."/>
            <person name="Ferriera S."/>
            <person name="Johnson J."/>
            <person name="Kravitz S."/>
            <person name="Beeson K."/>
            <person name="Sutton G."/>
            <person name="Rogers Y.-H."/>
            <person name="Friedman R."/>
            <person name="Frazier M."/>
            <person name="Venter J.C."/>
        </authorList>
    </citation>
    <scope>NUCLEOTIDE SEQUENCE [LARGE SCALE GENOMIC DNA]</scope>
    <source>
        <strain evidence="1 2">ATCC 23134</strain>
    </source>
</reference>
<protein>
    <submittedName>
        <fullName evidence="1">Uncharacterized protein</fullName>
    </submittedName>
</protein>
<organism evidence="1 2">
    <name type="scientific">Microscilla marina ATCC 23134</name>
    <dbReference type="NCBI Taxonomy" id="313606"/>
    <lineage>
        <taxon>Bacteria</taxon>
        <taxon>Pseudomonadati</taxon>
        <taxon>Bacteroidota</taxon>
        <taxon>Cytophagia</taxon>
        <taxon>Cytophagales</taxon>
        <taxon>Microscillaceae</taxon>
        <taxon>Microscilla</taxon>
    </lineage>
</organism>
<proteinExistence type="predicted"/>
<dbReference type="AlphaFoldDB" id="A1ZMG4"/>
<dbReference type="EMBL" id="AAWS01000016">
    <property type="protein sequence ID" value="EAY28344.1"/>
    <property type="molecule type" value="Genomic_DNA"/>
</dbReference>
<comment type="caution">
    <text evidence="1">The sequence shown here is derived from an EMBL/GenBank/DDBJ whole genome shotgun (WGS) entry which is preliminary data.</text>
</comment>
<dbReference type="Proteomes" id="UP000004095">
    <property type="component" value="Unassembled WGS sequence"/>
</dbReference>
<name>A1ZMG4_MICM2</name>
<dbReference type="OrthoDB" id="4563658at2"/>